<evidence type="ECO:0000313" key="3">
    <source>
        <dbReference type="EMBL" id="MBC8336651.1"/>
    </source>
</evidence>
<dbReference type="Pfam" id="PF02502">
    <property type="entry name" value="LacAB_rpiB"/>
    <property type="match status" value="1"/>
</dbReference>
<dbReference type="InterPro" id="IPR004785">
    <property type="entry name" value="RpiB"/>
</dbReference>
<accession>A0A8J6NJ64</accession>
<dbReference type="PANTHER" id="PTHR30345">
    <property type="entry name" value="RIBOSE-5-PHOSPHATE ISOMERASE B"/>
    <property type="match status" value="1"/>
</dbReference>
<comment type="similarity">
    <text evidence="1">Belongs to the LacAB/RpiB family.</text>
</comment>
<dbReference type="EC" id="5.3.1.6" evidence="3"/>
<dbReference type="NCBIfam" id="NF004051">
    <property type="entry name" value="PRK05571.1"/>
    <property type="match status" value="1"/>
</dbReference>
<gene>
    <name evidence="3" type="primary">rpiB</name>
    <name evidence="3" type="ORF">H8E29_15420</name>
</gene>
<dbReference type="PANTHER" id="PTHR30345:SF0">
    <property type="entry name" value="DNA DAMAGE-REPAIR_TOLERATION PROTEIN DRT102"/>
    <property type="match status" value="1"/>
</dbReference>
<dbReference type="NCBIfam" id="TIGR00689">
    <property type="entry name" value="rpiB_lacA_lacB"/>
    <property type="match status" value="1"/>
</dbReference>
<evidence type="ECO:0000313" key="4">
    <source>
        <dbReference type="Proteomes" id="UP000614469"/>
    </source>
</evidence>
<dbReference type="EMBL" id="JACNJN010000179">
    <property type="protein sequence ID" value="MBC8336651.1"/>
    <property type="molecule type" value="Genomic_DNA"/>
</dbReference>
<comment type="caution">
    <text evidence="3">The sequence shown here is derived from an EMBL/GenBank/DDBJ whole genome shotgun (WGS) entry which is preliminary data.</text>
</comment>
<reference evidence="3 4" key="1">
    <citation type="submission" date="2020-08" db="EMBL/GenBank/DDBJ databases">
        <title>Bridging the membrane lipid divide: bacteria of the FCB group superphylum have the potential to synthesize archaeal ether lipids.</title>
        <authorList>
            <person name="Villanueva L."/>
            <person name="Von Meijenfeldt F.A.B."/>
            <person name="Westbye A.B."/>
            <person name="Yadav S."/>
            <person name="Hopmans E.C."/>
            <person name="Dutilh B.E."/>
            <person name="Sinninghe Damste J.S."/>
        </authorList>
    </citation>
    <scope>NUCLEOTIDE SEQUENCE [LARGE SCALE GENOMIC DNA]</scope>
    <source>
        <strain evidence="3">NIOZ-UU36</strain>
    </source>
</reference>
<dbReference type="GO" id="GO:0009052">
    <property type="term" value="P:pentose-phosphate shunt, non-oxidative branch"/>
    <property type="evidence" value="ECO:0007669"/>
    <property type="project" value="TreeGrafter"/>
</dbReference>
<dbReference type="Proteomes" id="UP000614469">
    <property type="component" value="Unassembled WGS sequence"/>
</dbReference>
<dbReference type="NCBIfam" id="TIGR01120">
    <property type="entry name" value="rpiB"/>
    <property type="match status" value="1"/>
</dbReference>
<dbReference type="GO" id="GO:0019316">
    <property type="term" value="P:D-allose catabolic process"/>
    <property type="evidence" value="ECO:0007669"/>
    <property type="project" value="TreeGrafter"/>
</dbReference>
<dbReference type="PIRSF" id="PIRSF005384">
    <property type="entry name" value="RpiB_LacA_B"/>
    <property type="match status" value="1"/>
</dbReference>
<name>A0A8J6NJ64_9CHLR</name>
<proteinExistence type="inferred from homology"/>
<evidence type="ECO:0000256" key="1">
    <source>
        <dbReference type="ARBA" id="ARBA00008754"/>
    </source>
</evidence>
<protein>
    <submittedName>
        <fullName evidence="3">Ribose 5-phosphate isomerase B</fullName>
        <ecNumber evidence="3">5.3.1.6</ecNumber>
    </submittedName>
</protein>
<dbReference type="InterPro" id="IPR003500">
    <property type="entry name" value="RpiB_LacA_LacB"/>
</dbReference>
<dbReference type="AlphaFoldDB" id="A0A8J6NJ64"/>
<dbReference type="Gene3D" id="3.40.1400.10">
    <property type="entry name" value="Sugar-phosphate isomerase, RpiB/LacA/LacB"/>
    <property type="match status" value="1"/>
</dbReference>
<dbReference type="InterPro" id="IPR036569">
    <property type="entry name" value="RpiB_LacA_LacB_sf"/>
</dbReference>
<sequence>MKTVALGADHGGFKMKEMLKAHLTEAGFGVVDCGTHSVQSVDYPDLAFAVAEKVSQGEACRGIVVDGAGIGSCMTANKVPGVRAAMCYDYATAVNSREHNNANVLTLGAGLLGDNLVKQIVDIWLATEFGGGRHGKRVDKITAIEKKYLKTGN</sequence>
<dbReference type="GO" id="GO:0004751">
    <property type="term" value="F:ribose-5-phosphate isomerase activity"/>
    <property type="evidence" value="ECO:0007669"/>
    <property type="project" value="UniProtKB-EC"/>
</dbReference>
<organism evidence="3 4">
    <name type="scientific">Candidatus Desulfolinea nitratireducens</name>
    <dbReference type="NCBI Taxonomy" id="2841698"/>
    <lineage>
        <taxon>Bacteria</taxon>
        <taxon>Bacillati</taxon>
        <taxon>Chloroflexota</taxon>
        <taxon>Anaerolineae</taxon>
        <taxon>Anaerolineales</taxon>
        <taxon>Anaerolineales incertae sedis</taxon>
        <taxon>Candidatus Desulfolinea</taxon>
    </lineage>
</organism>
<keyword evidence="2 3" id="KW-0413">Isomerase</keyword>
<evidence type="ECO:0000256" key="2">
    <source>
        <dbReference type="ARBA" id="ARBA00023235"/>
    </source>
</evidence>
<dbReference type="SUPFAM" id="SSF89623">
    <property type="entry name" value="Ribose/Galactose isomerase RpiB/AlsB"/>
    <property type="match status" value="1"/>
</dbReference>